<evidence type="ECO:0000259" key="2">
    <source>
        <dbReference type="PROSITE" id="PS50994"/>
    </source>
</evidence>
<dbReference type="NCBIfam" id="NF033516">
    <property type="entry name" value="transpos_IS3"/>
    <property type="match status" value="1"/>
</dbReference>
<evidence type="ECO:0000313" key="4">
    <source>
        <dbReference type="EMBL" id="QFR23989.1"/>
    </source>
</evidence>
<evidence type="ECO:0000256" key="1">
    <source>
        <dbReference type="ARBA" id="ARBA00002286"/>
    </source>
</evidence>
<accession>A0A5P2TVZ4</accession>
<dbReference type="InterPro" id="IPR050900">
    <property type="entry name" value="Transposase_IS3/IS150/IS904"/>
</dbReference>
<dbReference type="KEGG" id="lhb:D1010_08590"/>
<dbReference type="EMBL" id="CP045143">
    <property type="protein sequence ID" value="QFR23454.1"/>
    <property type="molecule type" value="Genomic_DNA"/>
</dbReference>
<name>A0A5P2TVZ4_9LACO</name>
<dbReference type="InterPro" id="IPR048020">
    <property type="entry name" value="Transpos_IS3"/>
</dbReference>
<dbReference type="SUPFAM" id="SSF53098">
    <property type="entry name" value="Ribonuclease H-like"/>
    <property type="match status" value="1"/>
</dbReference>
<dbReference type="Proteomes" id="UP000326779">
    <property type="component" value="Chromosome"/>
</dbReference>
<feature type="domain" description="Integrase catalytic" evidence="2">
    <location>
        <begin position="130"/>
        <end position="294"/>
    </location>
</feature>
<evidence type="ECO:0000313" key="5">
    <source>
        <dbReference type="Proteomes" id="UP000326779"/>
    </source>
</evidence>
<dbReference type="EMBL" id="CP045143">
    <property type="protein sequence ID" value="QFR23989.1"/>
    <property type="molecule type" value="Genomic_DNA"/>
</dbReference>
<dbReference type="InterPro" id="IPR012337">
    <property type="entry name" value="RNaseH-like_sf"/>
</dbReference>
<dbReference type="PROSITE" id="PS50994">
    <property type="entry name" value="INTEGRASE"/>
    <property type="match status" value="1"/>
</dbReference>
<dbReference type="GO" id="GO:0015074">
    <property type="term" value="P:DNA integration"/>
    <property type="evidence" value="ECO:0007669"/>
    <property type="project" value="InterPro"/>
</dbReference>
<dbReference type="InterPro" id="IPR001584">
    <property type="entry name" value="Integrase_cat-core"/>
</dbReference>
<gene>
    <name evidence="3" type="ORF">D1010_08590</name>
    <name evidence="4" type="ORF">D1010_11595</name>
</gene>
<comment type="function">
    <text evidence="1">Involved in the transposition of the insertion sequence.</text>
</comment>
<dbReference type="PANTHER" id="PTHR46889:SF4">
    <property type="entry name" value="TRANSPOSASE INSO FOR INSERTION SEQUENCE ELEMENT IS911B-RELATED"/>
    <property type="match status" value="1"/>
</dbReference>
<dbReference type="Pfam" id="PF00665">
    <property type="entry name" value="rve"/>
    <property type="match status" value="1"/>
</dbReference>
<reference evidence="4 5" key="1">
    <citation type="submission" date="2019-10" db="EMBL/GenBank/DDBJ databases">
        <title>The completed genome of Lactobacillus harbinensis M1.</title>
        <authorList>
            <person name="Zheng Y."/>
        </authorList>
    </citation>
    <scope>NUCLEOTIDE SEQUENCE [LARGE SCALE GENOMIC DNA]</scope>
    <source>
        <strain evidence="4 5">M1</strain>
    </source>
</reference>
<proteinExistence type="predicted"/>
<dbReference type="PANTHER" id="PTHR46889">
    <property type="entry name" value="TRANSPOSASE INSF FOR INSERTION SEQUENCE IS3B-RELATED"/>
    <property type="match status" value="1"/>
</dbReference>
<protein>
    <submittedName>
        <fullName evidence="4">IS3 family transposase</fullName>
    </submittedName>
</protein>
<dbReference type="Pfam" id="PF13276">
    <property type="entry name" value="HTH_21"/>
    <property type="match status" value="1"/>
</dbReference>
<sequence>MHELTQEVNQVTKRYHSVSVCCQIFDIPRSAYYKWLRRKPTKQDIVNDELVRLIKEQEADNHYIYGVRRLTMIINRETQHHVNPKRVRRLMRDNGIQCSIRQKKHDRVAEKKEFILGNKLLNQDGSHAFHPTRPNEVWVTDCSELTYGFNSECRLRLSAIKDLYDHSIVAWEVEPTETATLVTDTFRAAVEAEEVLPKLLHSDQGSSYTSRLYNTELAGSGVIHSMSRPGTPGDNGPMESLWSHAKAEYFAFFHANTYEEMMRLIEEYALWYNCNRRQETLDGMTPVEYRNHAVKTAA</sequence>
<dbReference type="Gene3D" id="3.30.420.10">
    <property type="entry name" value="Ribonuclease H-like superfamily/Ribonuclease H"/>
    <property type="match status" value="1"/>
</dbReference>
<dbReference type="AlphaFoldDB" id="A0A5P2TVZ4"/>
<evidence type="ECO:0000313" key="3">
    <source>
        <dbReference type="EMBL" id="QFR23454.1"/>
    </source>
</evidence>
<organism evidence="4 5">
    <name type="scientific">Schleiferilactobacillus harbinensis</name>
    <dbReference type="NCBI Taxonomy" id="304207"/>
    <lineage>
        <taxon>Bacteria</taxon>
        <taxon>Bacillati</taxon>
        <taxon>Bacillota</taxon>
        <taxon>Bacilli</taxon>
        <taxon>Lactobacillales</taxon>
        <taxon>Lactobacillaceae</taxon>
        <taxon>Schleiferilactobacillus</taxon>
    </lineage>
</organism>
<dbReference type="InterPro" id="IPR025948">
    <property type="entry name" value="HTH-like_dom"/>
</dbReference>
<dbReference type="Pfam" id="PF13333">
    <property type="entry name" value="rve_2"/>
    <property type="match status" value="1"/>
</dbReference>
<dbReference type="GO" id="GO:0003676">
    <property type="term" value="F:nucleic acid binding"/>
    <property type="evidence" value="ECO:0007669"/>
    <property type="project" value="InterPro"/>
</dbReference>
<dbReference type="KEGG" id="lhb:D1010_11595"/>
<dbReference type="InterPro" id="IPR036397">
    <property type="entry name" value="RNaseH_sf"/>
</dbReference>